<protein>
    <submittedName>
        <fullName evidence="5">AraC-type DNA-binding protein</fullName>
    </submittedName>
</protein>
<keyword evidence="2 5" id="KW-0238">DNA-binding</keyword>
<gene>
    <name evidence="5" type="ORF">SAMN04489708_10719</name>
</gene>
<evidence type="ECO:0000256" key="2">
    <source>
        <dbReference type="ARBA" id="ARBA00023125"/>
    </source>
</evidence>
<evidence type="ECO:0000313" key="6">
    <source>
        <dbReference type="Proteomes" id="UP000199317"/>
    </source>
</evidence>
<dbReference type="GO" id="GO:0043565">
    <property type="term" value="F:sequence-specific DNA binding"/>
    <property type="evidence" value="ECO:0007669"/>
    <property type="project" value="InterPro"/>
</dbReference>
<dbReference type="PANTHER" id="PTHR46796:SF6">
    <property type="entry name" value="ARAC SUBFAMILY"/>
    <property type="match status" value="1"/>
</dbReference>
<evidence type="ECO:0000256" key="1">
    <source>
        <dbReference type="ARBA" id="ARBA00023015"/>
    </source>
</evidence>
<name>A0A1H0PS23_9BURK</name>
<dbReference type="GO" id="GO:0003700">
    <property type="term" value="F:DNA-binding transcription factor activity"/>
    <property type="evidence" value="ECO:0007669"/>
    <property type="project" value="InterPro"/>
</dbReference>
<dbReference type="InterPro" id="IPR050204">
    <property type="entry name" value="AraC_XylS_family_regulators"/>
</dbReference>
<dbReference type="SUPFAM" id="SSF46689">
    <property type="entry name" value="Homeodomain-like"/>
    <property type="match status" value="1"/>
</dbReference>
<dbReference type="PROSITE" id="PS01124">
    <property type="entry name" value="HTH_ARAC_FAMILY_2"/>
    <property type="match status" value="1"/>
</dbReference>
<dbReference type="InterPro" id="IPR009057">
    <property type="entry name" value="Homeodomain-like_sf"/>
</dbReference>
<dbReference type="InterPro" id="IPR018060">
    <property type="entry name" value="HTH_AraC"/>
</dbReference>
<evidence type="ECO:0000256" key="3">
    <source>
        <dbReference type="ARBA" id="ARBA00023163"/>
    </source>
</evidence>
<dbReference type="AlphaFoldDB" id="A0A1H0PS23"/>
<proteinExistence type="predicted"/>
<dbReference type="PROSITE" id="PS00041">
    <property type="entry name" value="HTH_ARAC_FAMILY_1"/>
    <property type="match status" value="1"/>
</dbReference>
<evidence type="ECO:0000313" key="5">
    <source>
        <dbReference type="EMBL" id="SDP07455.1"/>
    </source>
</evidence>
<dbReference type="EMBL" id="FNJL01000007">
    <property type="protein sequence ID" value="SDP07455.1"/>
    <property type="molecule type" value="Genomic_DNA"/>
</dbReference>
<dbReference type="OrthoDB" id="9178898at2"/>
<reference evidence="6" key="1">
    <citation type="submission" date="2016-10" db="EMBL/GenBank/DDBJ databases">
        <authorList>
            <person name="Varghese N."/>
            <person name="Submissions S."/>
        </authorList>
    </citation>
    <scope>NUCLEOTIDE SEQUENCE [LARGE SCALE GENOMIC DNA]</scope>
    <source>
        <strain evidence="6">DSM 17101</strain>
    </source>
</reference>
<accession>A0A1H0PS23</accession>
<organism evidence="5 6">
    <name type="scientific">Paracidovorax cattleyae</name>
    <dbReference type="NCBI Taxonomy" id="80868"/>
    <lineage>
        <taxon>Bacteria</taxon>
        <taxon>Pseudomonadati</taxon>
        <taxon>Pseudomonadota</taxon>
        <taxon>Betaproteobacteria</taxon>
        <taxon>Burkholderiales</taxon>
        <taxon>Comamonadaceae</taxon>
        <taxon>Paracidovorax</taxon>
    </lineage>
</organism>
<dbReference type="InterPro" id="IPR035418">
    <property type="entry name" value="AraC-bd_2"/>
</dbReference>
<dbReference type="Pfam" id="PF14525">
    <property type="entry name" value="AraC_binding_2"/>
    <property type="match status" value="1"/>
</dbReference>
<evidence type="ECO:0000259" key="4">
    <source>
        <dbReference type="PROSITE" id="PS01124"/>
    </source>
</evidence>
<dbReference type="Pfam" id="PF12833">
    <property type="entry name" value="HTH_18"/>
    <property type="match status" value="1"/>
</dbReference>
<keyword evidence="3" id="KW-0804">Transcription</keyword>
<dbReference type="RefSeq" id="WP_092833200.1">
    <property type="nucleotide sequence ID" value="NZ_CP028290.1"/>
</dbReference>
<dbReference type="SMART" id="SM00342">
    <property type="entry name" value="HTH_ARAC"/>
    <property type="match status" value="1"/>
</dbReference>
<dbReference type="Gene3D" id="1.10.10.60">
    <property type="entry name" value="Homeodomain-like"/>
    <property type="match status" value="1"/>
</dbReference>
<keyword evidence="1" id="KW-0805">Transcription regulation</keyword>
<sequence length="311" mass="34066">MGVLDYSTSEVEAERRFDYWNDVVCRHCVSAASKMLGQGPFDARLQVRSLGAVDVSSMAAPSHHWTRAATHLRSGPDDDLWLALMADGEAGIRQHDRCAVMGQGDMVLYDAARPFGFTLSARSLHLLRLPRRALLQRCPGAERLTALVIDPSQPAAVPLRTMIEQAASIDFDRTRAHAGAQVGSTLLDLVAVALELQMGDDAVRPGEHDLHGRIVTYIQRHFDDAELCLDSLAAAHGVSSRTVTRAFARHAHTPMGLVWQLRLEASQRALAEGRSRSVTQAAFDHGFSDVSHFSRAFRKAFGCAPHTLIRG</sequence>
<keyword evidence="6" id="KW-1185">Reference proteome</keyword>
<dbReference type="PANTHER" id="PTHR46796">
    <property type="entry name" value="HTH-TYPE TRANSCRIPTIONAL ACTIVATOR RHAS-RELATED"/>
    <property type="match status" value="1"/>
</dbReference>
<dbReference type="InterPro" id="IPR018062">
    <property type="entry name" value="HTH_AraC-typ_CS"/>
</dbReference>
<feature type="domain" description="HTH araC/xylS-type" evidence="4">
    <location>
        <begin position="212"/>
        <end position="311"/>
    </location>
</feature>
<dbReference type="Proteomes" id="UP000199317">
    <property type="component" value="Unassembled WGS sequence"/>
</dbReference>